<dbReference type="AlphaFoldDB" id="A0A7I7S6C6"/>
<dbReference type="EMBL" id="AP022593">
    <property type="protein sequence ID" value="BBY51555.1"/>
    <property type="molecule type" value="Genomic_DNA"/>
</dbReference>
<evidence type="ECO:0000256" key="1">
    <source>
        <dbReference type="SAM" id="MobiDB-lite"/>
    </source>
</evidence>
<feature type="compositionally biased region" description="Low complexity" evidence="1">
    <location>
        <begin position="18"/>
        <end position="73"/>
    </location>
</feature>
<keyword evidence="3" id="KW-1185">Reference proteome</keyword>
<gene>
    <name evidence="2" type="ORF">MARA_50230</name>
</gene>
<protein>
    <submittedName>
        <fullName evidence="2">Uncharacterized protein</fullName>
    </submittedName>
</protein>
<name>A0A7I7S6C6_9MYCO</name>
<reference evidence="2 3" key="1">
    <citation type="journal article" date="2019" name="Emerg. Microbes Infect.">
        <title>Comprehensive subspecies identification of 175 nontuberculous mycobacteria species based on 7547 genomic profiles.</title>
        <authorList>
            <person name="Matsumoto Y."/>
            <person name="Kinjo T."/>
            <person name="Motooka D."/>
            <person name="Nabeya D."/>
            <person name="Jung N."/>
            <person name="Uechi K."/>
            <person name="Horii T."/>
            <person name="Iida T."/>
            <person name="Fujita J."/>
            <person name="Nakamura S."/>
        </authorList>
    </citation>
    <scope>NUCLEOTIDE SEQUENCE [LARGE SCALE GENOMIC DNA]</scope>
    <source>
        <strain evidence="2 3">JCM 18538</strain>
    </source>
</reference>
<proteinExistence type="predicted"/>
<organism evidence="2 3">
    <name type="scientific">Mycolicibacterium arabiense</name>
    <dbReference type="NCBI Taxonomy" id="1286181"/>
    <lineage>
        <taxon>Bacteria</taxon>
        <taxon>Bacillati</taxon>
        <taxon>Actinomycetota</taxon>
        <taxon>Actinomycetes</taxon>
        <taxon>Mycobacteriales</taxon>
        <taxon>Mycobacteriaceae</taxon>
        <taxon>Mycolicibacterium</taxon>
    </lineage>
</organism>
<dbReference type="KEGG" id="marz:MARA_50230"/>
<geneLocation type="plasmid" evidence="3">
    <name>pjcm18538 dna</name>
</geneLocation>
<feature type="region of interest" description="Disordered" evidence="1">
    <location>
        <begin position="17"/>
        <end position="79"/>
    </location>
</feature>
<dbReference type="Proteomes" id="UP000467428">
    <property type="component" value="Chromosome"/>
</dbReference>
<evidence type="ECO:0000313" key="3">
    <source>
        <dbReference type="Proteomes" id="UP000467428"/>
    </source>
</evidence>
<sequence length="79" mass="7415">MPYVDVCAPPELLTFIFGTSPPSSAADSDADVGPAGSSTSAASGEESVGVDDAGVDDAAGPAPEGPDAAGESGSDSVSA</sequence>
<accession>A0A7I7S6C6</accession>
<evidence type="ECO:0000313" key="2">
    <source>
        <dbReference type="EMBL" id="BBY51555.1"/>
    </source>
</evidence>